<gene>
    <name evidence="2" type="ORF">DM01DRAFT_1340825</name>
</gene>
<organism evidence="2 3">
    <name type="scientific">Hesseltinella vesiculosa</name>
    <dbReference type="NCBI Taxonomy" id="101127"/>
    <lineage>
        <taxon>Eukaryota</taxon>
        <taxon>Fungi</taxon>
        <taxon>Fungi incertae sedis</taxon>
        <taxon>Mucoromycota</taxon>
        <taxon>Mucoromycotina</taxon>
        <taxon>Mucoromycetes</taxon>
        <taxon>Mucorales</taxon>
        <taxon>Cunninghamellaceae</taxon>
        <taxon>Hesseltinella</taxon>
    </lineage>
</organism>
<feature type="compositionally biased region" description="Polar residues" evidence="1">
    <location>
        <begin position="1"/>
        <end position="18"/>
    </location>
</feature>
<evidence type="ECO:0000313" key="2">
    <source>
        <dbReference type="EMBL" id="ORX43194.1"/>
    </source>
</evidence>
<protein>
    <recommendedName>
        <fullName evidence="4">SMP domain-containing protein</fullName>
    </recommendedName>
</protein>
<keyword evidence="3" id="KW-1185">Reference proteome</keyword>
<proteinExistence type="predicted"/>
<evidence type="ECO:0000313" key="3">
    <source>
        <dbReference type="Proteomes" id="UP000242146"/>
    </source>
</evidence>
<comment type="caution">
    <text evidence="2">The sequence shown here is derived from an EMBL/GenBank/DDBJ whole genome shotgun (WGS) entry which is preliminary data.</text>
</comment>
<accession>A0A1X2G2W6</accession>
<evidence type="ECO:0008006" key="4">
    <source>
        <dbReference type="Google" id="ProtNLM"/>
    </source>
</evidence>
<name>A0A1X2G2W6_9FUNG</name>
<dbReference type="Proteomes" id="UP000242146">
    <property type="component" value="Unassembled WGS sequence"/>
</dbReference>
<feature type="region of interest" description="Disordered" evidence="1">
    <location>
        <begin position="1"/>
        <end position="85"/>
    </location>
</feature>
<evidence type="ECO:0000256" key="1">
    <source>
        <dbReference type="SAM" id="MobiDB-lite"/>
    </source>
</evidence>
<feature type="compositionally biased region" description="Low complexity" evidence="1">
    <location>
        <begin position="30"/>
        <end position="47"/>
    </location>
</feature>
<feature type="compositionally biased region" description="Low complexity" evidence="1">
    <location>
        <begin position="64"/>
        <end position="79"/>
    </location>
</feature>
<reference evidence="2 3" key="1">
    <citation type="submission" date="2016-07" db="EMBL/GenBank/DDBJ databases">
        <title>Pervasive Adenine N6-methylation of Active Genes in Fungi.</title>
        <authorList>
            <consortium name="DOE Joint Genome Institute"/>
            <person name="Mondo S.J."/>
            <person name="Dannebaum R.O."/>
            <person name="Kuo R.C."/>
            <person name="Labutti K."/>
            <person name="Haridas S."/>
            <person name="Kuo A."/>
            <person name="Salamov A."/>
            <person name="Ahrendt S.R."/>
            <person name="Lipzen A."/>
            <person name="Sullivan W."/>
            <person name="Andreopoulos W.B."/>
            <person name="Clum A."/>
            <person name="Lindquist E."/>
            <person name="Daum C."/>
            <person name="Ramamoorthy G.K."/>
            <person name="Gryganskyi A."/>
            <person name="Culley D."/>
            <person name="Magnuson J.K."/>
            <person name="James T.Y."/>
            <person name="O'Malley M.A."/>
            <person name="Stajich J.E."/>
            <person name="Spatafora J.W."/>
            <person name="Visel A."/>
            <person name="Grigoriev I.V."/>
        </authorList>
    </citation>
    <scope>NUCLEOTIDE SEQUENCE [LARGE SCALE GENOMIC DNA]</scope>
    <source>
        <strain evidence="2 3">NRRL 3301</strain>
    </source>
</reference>
<dbReference type="AlphaFoldDB" id="A0A1X2G2W6"/>
<dbReference type="EMBL" id="MCGT01000057">
    <property type="protein sequence ID" value="ORX43194.1"/>
    <property type="molecule type" value="Genomic_DNA"/>
</dbReference>
<sequence length="85" mass="8602">MTKPTSKSDASRIQSTQAKAHHDVGKGSFASRAQSAADRQAHASSQQTNDGHGAGARTDGQALGGNRSSGGRTPSSGGHPHQHSS</sequence>